<dbReference type="AlphaFoldDB" id="A0A1S4E0H1"/>
<dbReference type="KEGG" id="cmo:103494452"/>
<dbReference type="Proteomes" id="UP001652600">
    <property type="component" value="Chromosome 7"/>
</dbReference>
<evidence type="ECO:0000313" key="3">
    <source>
        <dbReference type="EnsemblPlants" id="MELO3C017634.2.1"/>
    </source>
</evidence>
<accession>A0A1S4E0H1</accession>
<dbReference type="RefSeq" id="XP_016901475.1">
    <property type="nucleotide sequence ID" value="XM_017045986.1"/>
</dbReference>
<reference evidence="5" key="2">
    <citation type="submission" date="2025-04" db="UniProtKB">
        <authorList>
            <consortium name="RefSeq"/>
        </authorList>
    </citation>
    <scope>IDENTIFICATION</scope>
</reference>
<name>A0A1S4E0H1_CUCME</name>
<proteinExistence type="predicted"/>
<keyword evidence="2" id="KW-0472">Membrane</keyword>
<evidence type="ECO:0000256" key="1">
    <source>
        <dbReference type="SAM" id="MobiDB-lite"/>
    </source>
</evidence>
<evidence type="ECO:0000256" key="2">
    <source>
        <dbReference type="SAM" id="Phobius"/>
    </source>
</evidence>
<dbReference type="Gramene" id="MELO3C017634.2.1">
    <property type="protein sequence ID" value="MELO3C017634.2.1"/>
    <property type="gene ID" value="MELO3C017634.2"/>
</dbReference>
<evidence type="ECO:0000313" key="4">
    <source>
        <dbReference type="Proteomes" id="UP001652600"/>
    </source>
</evidence>
<evidence type="ECO:0000313" key="5">
    <source>
        <dbReference type="RefSeq" id="XP_016901475.1"/>
    </source>
</evidence>
<dbReference type="GeneID" id="103494452"/>
<keyword evidence="4" id="KW-1185">Reference proteome</keyword>
<feature type="compositionally biased region" description="Polar residues" evidence="1">
    <location>
        <begin position="18"/>
        <end position="41"/>
    </location>
</feature>
<feature type="compositionally biased region" description="Low complexity" evidence="1">
    <location>
        <begin position="134"/>
        <end position="145"/>
    </location>
</feature>
<feature type="transmembrane region" description="Helical" evidence="2">
    <location>
        <begin position="60"/>
        <end position="82"/>
    </location>
</feature>
<dbReference type="SMR" id="A0A1S4E0H1"/>
<keyword evidence="2" id="KW-1133">Transmembrane helix</keyword>
<gene>
    <name evidence="5" type="primary">LOC103494452</name>
    <name evidence="3" type="synonym">103494452</name>
</gene>
<organism evidence="4 5">
    <name type="scientific">Cucumis melo</name>
    <name type="common">Muskmelon</name>
    <dbReference type="NCBI Taxonomy" id="3656"/>
    <lineage>
        <taxon>Eukaryota</taxon>
        <taxon>Viridiplantae</taxon>
        <taxon>Streptophyta</taxon>
        <taxon>Embryophyta</taxon>
        <taxon>Tracheophyta</taxon>
        <taxon>Spermatophyta</taxon>
        <taxon>Magnoliopsida</taxon>
        <taxon>eudicotyledons</taxon>
        <taxon>Gunneridae</taxon>
        <taxon>Pentapetalae</taxon>
        <taxon>rosids</taxon>
        <taxon>fabids</taxon>
        <taxon>Cucurbitales</taxon>
        <taxon>Cucurbitaceae</taxon>
        <taxon>Benincaseae</taxon>
        <taxon>Cucumis</taxon>
    </lineage>
</organism>
<sequence length="145" mass="16403">MYRSASWNRFSDEYYSHSAPSSKPGQSLRLSSSFDQGNNELPMNDPVTEMVKREKARVKFAENAVHVIPFVLLICGIVLWFFSNPEVDVEMRGGTMRSTIVGLTLEGEIESTQKEETPPTLNRPLSHSSEPHHTSTSKTTTFIRR</sequence>
<feature type="region of interest" description="Disordered" evidence="1">
    <location>
        <begin position="14"/>
        <end position="46"/>
    </location>
</feature>
<dbReference type="EnsemblPlants" id="MELO3C017634.2.1">
    <property type="protein sequence ID" value="MELO3C017634.2.1"/>
    <property type="gene ID" value="MELO3C017634.2"/>
</dbReference>
<dbReference type="InParanoid" id="A0A1S4E0H1"/>
<protein>
    <submittedName>
        <fullName evidence="5">Uncharacterized protein LOC103494452</fullName>
    </submittedName>
</protein>
<dbReference type="eggNOG" id="ENOG502S47K">
    <property type="taxonomic scope" value="Eukaryota"/>
</dbReference>
<keyword evidence="2" id="KW-0812">Transmembrane</keyword>
<dbReference type="PANTHER" id="PTHR34189">
    <property type="entry name" value="TRANSMEMBRANE PROTEIN"/>
    <property type="match status" value="1"/>
</dbReference>
<feature type="region of interest" description="Disordered" evidence="1">
    <location>
        <begin position="108"/>
        <end position="145"/>
    </location>
</feature>
<reference evidence="3" key="1">
    <citation type="submission" date="2023-03" db="UniProtKB">
        <authorList>
            <consortium name="EnsemblPlants"/>
        </authorList>
    </citation>
    <scope>IDENTIFICATION</scope>
</reference>
<dbReference type="OrthoDB" id="1028093at2759"/>
<dbReference type="PANTHER" id="PTHR34189:SF4">
    <property type="entry name" value="TRANSMEMBRANE PROTEIN"/>
    <property type="match status" value="1"/>
</dbReference>